<keyword evidence="4 6" id="KW-1133">Transmembrane helix</keyword>
<feature type="transmembrane region" description="Helical" evidence="6">
    <location>
        <begin position="622"/>
        <end position="643"/>
    </location>
</feature>
<evidence type="ECO:0000313" key="9">
    <source>
        <dbReference type="Proteomes" id="UP000070467"/>
    </source>
</evidence>
<sequence>MNFNLTRKFAFKNLNAYRLSIIPFIISQGIIFIIFNIIAGLIDNEYVRTRHEYLLTIIEFAMYVVAILVFIFIVYSTNFLIKRRYREFSLYSVLGLEKKHIRRILYLEFFILYLIILIIAVVGGYIFSEITFLGLNKILKDVGGRNFNVIFSVSALKKTLFMAAILYIFTIIKLSINIHFLSPIKLLFKSKKSEGEPKSRYILMIIGVLFLVYGYYELITVKTALSALVSFFKAGIIIIIATYLLYISFTVIFLKYKKKRKSYYKQEKFLSISGLLYRIKSNAVSLASISILSAGIMMSLIGTISIYCGIENSAKNIISREYEIAKPILDSKDYNNETKKIKEFIYSTVDDKNKIKNIFSSYQVMVPFEKEGNEFKKTGNDINLSKFPYFLILRNLDGYNAMFNKNITLEENEVLLTANQKIGDIRELKIGDKIFKVRQIENIVPSNYAVETFLIVAKDLETIDYISKTLTVINPKTEKEFEYPAITSVSFDTDNVKNKEYVETLKNKAKDKGYEVEVKSERIDAIYELNGGFLFLGAIFTIIFTIFIILITYYKKLAEAYEDRDKYDIMRKLGITDSLIKKTTSSQIAFLFFSPIVVAIVHCIVTSRLIYNLLLLFAFNNLTVYIIIFISIIAFFMVIYFIIYKLTSKVYLKIIG</sequence>
<name>A0ABR5TM30_9BACL</name>
<feature type="transmembrane region" description="Helical" evidence="6">
    <location>
        <begin position="201"/>
        <end position="219"/>
    </location>
</feature>
<keyword evidence="2 6" id="KW-1003">Cell membrane</keyword>
<feature type="transmembrane region" description="Helical" evidence="6">
    <location>
        <begin position="283"/>
        <end position="307"/>
    </location>
</feature>
<comment type="similarity">
    <text evidence="6">Belongs to the ABC-4 integral membrane protein family.</text>
</comment>
<evidence type="ECO:0000256" key="2">
    <source>
        <dbReference type="ARBA" id="ARBA00022475"/>
    </source>
</evidence>
<evidence type="ECO:0000256" key="4">
    <source>
        <dbReference type="ARBA" id="ARBA00022989"/>
    </source>
</evidence>
<comment type="caution">
    <text evidence="8">The sequence shown here is derived from an EMBL/GenBank/DDBJ whole genome shotgun (WGS) entry which is preliminary data.</text>
</comment>
<proteinExistence type="inferred from homology"/>
<feature type="transmembrane region" description="Helical" evidence="6">
    <location>
        <begin position="532"/>
        <end position="554"/>
    </location>
</feature>
<feature type="domain" description="ABC3 transporter permease C-terminal" evidence="7">
    <location>
        <begin position="60"/>
        <end position="172"/>
    </location>
</feature>
<evidence type="ECO:0000313" key="8">
    <source>
        <dbReference type="EMBL" id="KXB58223.1"/>
    </source>
</evidence>
<accession>A0ABR5TM30</accession>
<dbReference type="InterPro" id="IPR052536">
    <property type="entry name" value="ABC-4_Integral_Memb_Prot"/>
</dbReference>
<evidence type="ECO:0000256" key="3">
    <source>
        <dbReference type="ARBA" id="ARBA00022692"/>
    </source>
</evidence>
<evidence type="ECO:0000259" key="7">
    <source>
        <dbReference type="Pfam" id="PF02687"/>
    </source>
</evidence>
<dbReference type="Pfam" id="PF02687">
    <property type="entry name" value="FtsX"/>
    <property type="match status" value="1"/>
</dbReference>
<evidence type="ECO:0000256" key="1">
    <source>
        <dbReference type="ARBA" id="ARBA00004651"/>
    </source>
</evidence>
<evidence type="ECO:0000256" key="5">
    <source>
        <dbReference type="ARBA" id="ARBA00023136"/>
    </source>
</evidence>
<keyword evidence="3 6" id="KW-0812">Transmembrane</keyword>
<dbReference type="PANTHER" id="PTHR46795:SF3">
    <property type="entry name" value="ABC TRANSPORTER PERMEASE"/>
    <property type="match status" value="1"/>
</dbReference>
<keyword evidence="6" id="KW-0813">Transport</keyword>
<comment type="subcellular location">
    <subcellularLocation>
        <location evidence="1 6">Cell membrane</location>
        <topology evidence="1 6">Multi-pass membrane protein</topology>
    </subcellularLocation>
</comment>
<dbReference type="InterPro" id="IPR003838">
    <property type="entry name" value="ABC3_permease_C"/>
</dbReference>
<dbReference type="Proteomes" id="UP000070467">
    <property type="component" value="Unassembled WGS sequence"/>
</dbReference>
<evidence type="ECO:0000256" key="6">
    <source>
        <dbReference type="PIRNR" id="PIRNR018968"/>
    </source>
</evidence>
<dbReference type="EMBL" id="LSDB01000019">
    <property type="protein sequence ID" value="KXB58223.1"/>
    <property type="molecule type" value="Genomic_DNA"/>
</dbReference>
<organism evidence="8 9">
    <name type="scientific">Gemelliphila asaccharolytica</name>
    <dbReference type="NCBI Taxonomy" id="502393"/>
    <lineage>
        <taxon>Bacteria</taxon>
        <taxon>Bacillati</taxon>
        <taxon>Bacillota</taxon>
        <taxon>Bacilli</taxon>
        <taxon>Bacillales</taxon>
        <taxon>Gemellaceae</taxon>
        <taxon>Gemelliphila</taxon>
    </lineage>
</organism>
<dbReference type="RefSeq" id="WP_066129784.1">
    <property type="nucleotide sequence ID" value="NZ_KQ959872.1"/>
</dbReference>
<feature type="transmembrane region" description="Helical" evidence="6">
    <location>
        <begin position="54"/>
        <end position="81"/>
    </location>
</feature>
<dbReference type="PIRSF" id="PIRSF018968">
    <property type="entry name" value="ABC_permease_BceB"/>
    <property type="match status" value="1"/>
</dbReference>
<keyword evidence="9" id="KW-1185">Reference proteome</keyword>
<feature type="transmembrane region" description="Helical" evidence="6">
    <location>
        <begin position="160"/>
        <end position="180"/>
    </location>
</feature>
<gene>
    <name evidence="8" type="ORF">HMPREF1871_00559</name>
</gene>
<feature type="transmembrane region" description="Helical" evidence="6">
    <location>
        <begin position="588"/>
        <end position="610"/>
    </location>
</feature>
<protein>
    <recommendedName>
        <fullName evidence="7">ABC3 transporter permease C-terminal domain-containing protein</fullName>
    </recommendedName>
</protein>
<feature type="transmembrane region" description="Helical" evidence="6">
    <location>
        <begin position="21"/>
        <end position="42"/>
    </location>
</feature>
<feature type="transmembrane region" description="Helical" evidence="6">
    <location>
        <begin position="231"/>
        <end position="254"/>
    </location>
</feature>
<keyword evidence="5 6" id="KW-0472">Membrane</keyword>
<dbReference type="PANTHER" id="PTHR46795">
    <property type="entry name" value="ABC TRANSPORTER PERMEASE-RELATED-RELATED"/>
    <property type="match status" value="1"/>
</dbReference>
<feature type="transmembrane region" description="Helical" evidence="6">
    <location>
        <begin position="104"/>
        <end position="127"/>
    </location>
</feature>
<reference evidence="8 9" key="1">
    <citation type="submission" date="2016-01" db="EMBL/GenBank/DDBJ databases">
        <authorList>
            <person name="Mitreva M."/>
            <person name="Pepin K.H."/>
            <person name="Mihindukulasuriya K.A."/>
            <person name="Fulton R."/>
            <person name="Fronick C."/>
            <person name="O'Laughlin M."/>
            <person name="Miner T."/>
            <person name="Herter B."/>
            <person name="Rosa B.A."/>
            <person name="Cordes M."/>
            <person name="Tomlinson C."/>
            <person name="Wollam A."/>
            <person name="Palsikar V.B."/>
            <person name="Mardis E.R."/>
            <person name="Wilson R.K."/>
        </authorList>
    </citation>
    <scope>NUCLEOTIDE SEQUENCE [LARGE SCALE GENOMIC DNA]</scope>
    <source>
        <strain evidence="8 9">KA00071</strain>
    </source>
</reference>
<dbReference type="InterPro" id="IPR027022">
    <property type="entry name" value="ABC_permease_BceB-typ"/>
</dbReference>